<keyword evidence="1" id="KW-0472">Membrane</keyword>
<dbReference type="EMBL" id="JAROAS010000008">
    <property type="protein sequence ID" value="MED4127674.1"/>
    <property type="molecule type" value="Genomic_DNA"/>
</dbReference>
<evidence type="ECO:0000313" key="3">
    <source>
        <dbReference type="Proteomes" id="UP001341820"/>
    </source>
</evidence>
<keyword evidence="1" id="KW-0812">Transmembrane</keyword>
<keyword evidence="1" id="KW-1133">Transmembrane helix</keyword>
<evidence type="ECO:0000256" key="1">
    <source>
        <dbReference type="SAM" id="Phobius"/>
    </source>
</evidence>
<protein>
    <submittedName>
        <fullName evidence="2">SigmaY antisigma factor component</fullName>
    </submittedName>
</protein>
<evidence type="ECO:0000313" key="2">
    <source>
        <dbReference type="EMBL" id="MED4127674.1"/>
    </source>
</evidence>
<reference evidence="2 3" key="1">
    <citation type="submission" date="2023-03" db="EMBL/GenBank/DDBJ databases">
        <title>Bacillus Genome Sequencing.</title>
        <authorList>
            <person name="Dunlap C."/>
        </authorList>
    </citation>
    <scope>NUCLEOTIDE SEQUENCE [LARGE SCALE GENOMIC DNA]</scope>
    <source>
        <strain evidence="2 3">B-4107</strain>
    </source>
</reference>
<feature type="transmembrane region" description="Helical" evidence="1">
    <location>
        <begin position="44"/>
        <end position="67"/>
    </location>
</feature>
<dbReference type="RefSeq" id="WP_052008142.1">
    <property type="nucleotide sequence ID" value="NZ_CP042163.1"/>
</dbReference>
<organism evidence="2 3">
    <name type="scientific">Shouchella miscanthi</name>
    <dbReference type="NCBI Taxonomy" id="2598861"/>
    <lineage>
        <taxon>Bacteria</taxon>
        <taxon>Bacillati</taxon>
        <taxon>Bacillota</taxon>
        <taxon>Bacilli</taxon>
        <taxon>Bacillales</taxon>
        <taxon>Bacillaceae</taxon>
        <taxon>Shouchella</taxon>
    </lineage>
</organism>
<feature type="transmembrane region" description="Helical" evidence="1">
    <location>
        <begin position="13"/>
        <end position="32"/>
    </location>
</feature>
<comment type="caution">
    <text evidence="2">The sequence shown here is derived from an EMBL/GenBank/DDBJ whole genome shotgun (WGS) entry which is preliminary data.</text>
</comment>
<proteinExistence type="predicted"/>
<name>A0ABU6NIT2_9BACI</name>
<accession>A0ABU6NIT2</accession>
<dbReference type="Proteomes" id="UP001341820">
    <property type="component" value="Unassembled WGS sequence"/>
</dbReference>
<gene>
    <name evidence="2" type="ORF">P5F74_05970</name>
</gene>
<keyword evidence="3" id="KW-1185">Reference proteome</keyword>
<sequence>MNYDLQPLTEVPIWAWIALGILLLMQSIYLYFKSQKNGQMKWFWGIWGVTHFPMPLVVYFIWTYWFIPIVKGRGDE</sequence>